<reference evidence="1" key="1">
    <citation type="journal article" date="2021" name="Environ. Microbiol.">
        <title>Gene family expansions and transcriptome signatures uncover fungal adaptations to wood decay.</title>
        <authorList>
            <person name="Hage H."/>
            <person name="Miyauchi S."/>
            <person name="Viragh M."/>
            <person name="Drula E."/>
            <person name="Min B."/>
            <person name="Chaduli D."/>
            <person name="Navarro D."/>
            <person name="Favel A."/>
            <person name="Norest M."/>
            <person name="Lesage-Meessen L."/>
            <person name="Balint B."/>
            <person name="Merenyi Z."/>
            <person name="de Eugenio L."/>
            <person name="Morin E."/>
            <person name="Martinez A.T."/>
            <person name="Baldrian P."/>
            <person name="Stursova M."/>
            <person name="Martinez M.J."/>
            <person name="Novotny C."/>
            <person name="Magnuson J.K."/>
            <person name="Spatafora J.W."/>
            <person name="Maurice S."/>
            <person name="Pangilinan J."/>
            <person name="Andreopoulos W."/>
            <person name="LaButti K."/>
            <person name="Hundley H."/>
            <person name="Na H."/>
            <person name="Kuo A."/>
            <person name="Barry K."/>
            <person name="Lipzen A."/>
            <person name="Henrissat B."/>
            <person name="Riley R."/>
            <person name="Ahrendt S."/>
            <person name="Nagy L.G."/>
            <person name="Grigoriev I.V."/>
            <person name="Martin F."/>
            <person name="Rosso M.N."/>
        </authorList>
    </citation>
    <scope>NUCLEOTIDE SEQUENCE</scope>
    <source>
        <strain evidence="1">CBS 384.51</strain>
    </source>
</reference>
<organism evidence="1 2">
    <name type="scientific">Irpex rosettiformis</name>
    <dbReference type="NCBI Taxonomy" id="378272"/>
    <lineage>
        <taxon>Eukaryota</taxon>
        <taxon>Fungi</taxon>
        <taxon>Dikarya</taxon>
        <taxon>Basidiomycota</taxon>
        <taxon>Agaricomycotina</taxon>
        <taxon>Agaricomycetes</taxon>
        <taxon>Polyporales</taxon>
        <taxon>Irpicaceae</taxon>
        <taxon>Irpex</taxon>
    </lineage>
</organism>
<evidence type="ECO:0000313" key="2">
    <source>
        <dbReference type="Proteomes" id="UP001055072"/>
    </source>
</evidence>
<dbReference type="EMBL" id="MU274923">
    <property type="protein sequence ID" value="KAI0086549.1"/>
    <property type="molecule type" value="Genomic_DNA"/>
</dbReference>
<keyword evidence="2" id="KW-1185">Reference proteome</keyword>
<sequence>MVYTREFQHISYHNRDFSPPLHQMKPPRNFQQHRKAFNATWPHSSLSETVQIHYAPNPRRRTYTNGYPLAGRSAVPSEMRNSGLHYGHHYRNSYPHASSSIVLDNIEEEDEGFLADSERVGMAVEVIPEWDDLLSADGDVQMLDAFSPRGTCFSSACPWGNGERIFAAERPRKRHCIEFDETDDFVPSPKRRRKTKPRRLRVSVNHLSILYRKF</sequence>
<accession>A0ACB8TXH0</accession>
<evidence type="ECO:0000313" key="1">
    <source>
        <dbReference type="EMBL" id="KAI0086549.1"/>
    </source>
</evidence>
<dbReference type="Proteomes" id="UP001055072">
    <property type="component" value="Unassembled WGS sequence"/>
</dbReference>
<protein>
    <submittedName>
        <fullName evidence="1">Uncharacterized protein</fullName>
    </submittedName>
</protein>
<name>A0ACB8TXH0_9APHY</name>
<proteinExistence type="predicted"/>
<gene>
    <name evidence="1" type="ORF">BDY19DRAFT_995840</name>
</gene>
<comment type="caution">
    <text evidence="1">The sequence shown here is derived from an EMBL/GenBank/DDBJ whole genome shotgun (WGS) entry which is preliminary data.</text>
</comment>